<protein>
    <recommendedName>
        <fullName evidence="3">Resolvase/invertase-type recombinase catalytic domain-containing protein</fullName>
    </recommendedName>
</protein>
<dbReference type="RefSeq" id="WP_126717940.1">
    <property type="nucleotide sequence ID" value="NZ_RWJF01000001.1"/>
</dbReference>
<evidence type="ECO:0008006" key="3">
    <source>
        <dbReference type="Google" id="ProtNLM"/>
    </source>
</evidence>
<dbReference type="EMBL" id="RWJF01000001">
    <property type="protein sequence ID" value="RST30106.1"/>
    <property type="molecule type" value="Genomic_DNA"/>
</dbReference>
<comment type="caution">
    <text evidence="1">The sequence shown here is derived from an EMBL/GenBank/DDBJ whole genome shotgun (WGS) entry which is preliminary data.</text>
</comment>
<gene>
    <name evidence="1" type="ORF">HMF7854_04170</name>
</gene>
<evidence type="ECO:0000313" key="2">
    <source>
        <dbReference type="Proteomes" id="UP000274661"/>
    </source>
</evidence>
<organism evidence="1 2">
    <name type="scientific">Sphingomonas ginkgonis</name>
    <dbReference type="NCBI Taxonomy" id="2315330"/>
    <lineage>
        <taxon>Bacteria</taxon>
        <taxon>Pseudomonadati</taxon>
        <taxon>Pseudomonadota</taxon>
        <taxon>Alphaproteobacteria</taxon>
        <taxon>Sphingomonadales</taxon>
        <taxon>Sphingomonadaceae</taxon>
        <taxon>Sphingomonas</taxon>
    </lineage>
</organism>
<evidence type="ECO:0000313" key="1">
    <source>
        <dbReference type="EMBL" id="RST30106.1"/>
    </source>
</evidence>
<proteinExistence type="predicted"/>
<reference evidence="1 2" key="1">
    <citation type="submission" date="2018-12" db="EMBL/GenBank/DDBJ databases">
        <title>Sphingomonas sp. HMF7854 Genome sequencing and assembly.</title>
        <authorList>
            <person name="Cha I."/>
            <person name="Kang H."/>
            <person name="Kim H."/>
            <person name="Kang J."/>
            <person name="Joh K."/>
        </authorList>
    </citation>
    <scope>NUCLEOTIDE SEQUENCE [LARGE SCALE GENOMIC DNA]</scope>
    <source>
        <strain evidence="1 2">HMF7854</strain>
    </source>
</reference>
<name>A0A3R9YHL5_9SPHN</name>
<sequence length="126" mass="13942">MKAPLKVAGYVHPPLELQFARSIVPEQIASIQAYCRQRGFAHVITVVETAYDGQQHYGRLAELVTAACRPERPYDLLVVPWWSHVTQAGPALERMEAMLLGAGLTLVAISDRSQPKHDVLVGGKKR</sequence>
<dbReference type="AlphaFoldDB" id="A0A3R9YHL5"/>
<accession>A0A3R9YHL5</accession>
<keyword evidence="2" id="KW-1185">Reference proteome</keyword>
<dbReference type="Proteomes" id="UP000274661">
    <property type="component" value="Unassembled WGS sequence"/>
</dbReference>